<dbReference type="InterPro" id="IPR000073">
    <property type="entry name" value="AB_hydrolase_1"/>
</dbReference>
<feature type="domain" description="AB hydrolase-1" evidence="1">
    <location>
        <begin position="24"/>
        <end position="250"/>
    </location>
</feature>
<dbReference type="EMBL" id="CP046172">
    <property type="protein sequence ID" value="QIS13887.1"/>
    <property type="molecule type" value="Genomic_DNA"/>
</dbReference>
<dbReference type="AlphaFoldDB" id="A0A6G9YLD4"/>
<reference evidence="2 3" key="1">
    <citation type="journal article" date="2019" name="ACS Chem. Biol.">
        <title>Identification and Mobilization of a Cryptic Antibiotic Biosynthesis Gene Locus from a Human-Pathogenic Nocardia Isolate.</title>
        <authorList>
            <person name="Herisse M."/>
            <person name="Ishida K."/>
            <person name="Porter J.L."/>
            <person name="Howden B."/>
            <person name="Hertweck C."/>
            <person name="Stinear T.P."/>
            <person name="Pidot S.J."/>
        </authorList>
    </citation>
    <scope>NUCLEOTIDE SEQUENCE [LARGE SCALE GENOMIC DNA]</scope>
    <source>
        <strain evidence="2 3">AUSMDU00012717</strain>
    </source>
</reference>
<gene>
    <name evidence="2" type="ORF">F5544_30210</name>
</gene>
<dbReference type="InterPro" id="IPR029058">
    <property type="entry name" value="AB_hydrolase_fold"/>
</dbReference>
<dbReference type="Proteomes" id="UP000503540">
    <property type="component" value="Chromosome"/>
</dbReference>
<evidence type="ECO:0000259" key="1">
    <source>
        <dbReference type="Pfam" id="PF00561"/>
    </source>
</evidence>
<proteinExistence type="predicted"/>
<organism evidence="2 3">
    <name type="scientific">Nocardia arthritidis</name>
    <dbReference type="NCBI Taxonomy" id="228602"/>
    <lineage>
        <taxon>Bacteria</taxon>
        <taxon>Bacillati</taxon>
        <taxon>Actinomycetota</taxon>
        <taxon>Actinomycetes</taxon>
        <taxon>Mycobacteriales</taxon>
        <taxon>Nocardiaceae</taxon>
        <taxon>Nocardia</taxon>
    </lineage>
</organism>
<dbReference type="GO" id="GO:0016787">
    <property type="term" value="F:hydrolase activity"/>
    <property type="evidence" value="ECO:0007669"/>
    <property type="project" value="UniProtKB-KW"/>
</dbReference>
<name>A0A6G9YLD4_9NOCA</name>
<dbReference type="PRINTS" id="PR00111">
    <property type="entry name" value="ABHYDROLASE"/>
</dbReference>
<dbReference type="RefSeq" id="WP_167476364.1">
    <property type="nucleotide sequence ID" value="NZ_CP046172.1"/>
</dbReference>
<sequence>MKWDPMRGERLNNGLSVIAVGAGPPLVVLPGLGQGADLSVRVPRMAAWSNAALATGLGRTVHLIHRPTHPPAGMTIADLAGWHATALGDRFGQPVDIMAVSGGGATALQLALDHPRTVRRIALCVTASRIDERGLRELSRMLEPDRPGRSSAWIGSRLIAHGPLRLLLFAAFAMLPGRPRVPGEAALVAAVRSWDVTGRLGEITAPTLVAGGGRDRLIPPNLLRATASGIPGARLVLLPGRGHASALFDPRLKRAIASSLAEPAG</sequence>
<dbReference type="Pfam" id="PF00561">
    <property type="entry name" value="Abhydrolase_1"/>
    <property type="match status" value="1"/>
</dbReference>
<dbReference type="Gene3D" id="3.40.50.1820">
    <property type="entry name" value="alpha/beta hydrolase"/>
    <property type="match status" value="1"/>
</dbReference>
<protein>
    <submittedName>
        <fullName evidence="2">Alpha/beta fold hydrolase</fullName>
    </submittedName>
</protein>
<keyword evidence="2" id="KW-0378">Hydrolase</keyword>
<dbReference type="PANTHER" id="PTHR43433">
    <property type="entry name" value="HYDROLASE, ALPHA/BETA FOLD FAMILY PROTEIN"/>
    <property type="match status" value="1"/>
</dbReference>
<evidence type="ECO:0000313" key="3">
    <source>
        <dbReference type="Proteomes" id="UP000503540"/>
    </source>
</evidence>
<dbReference type="SUPFAM" id="SSF53474">
    <property type="entry name" value="alpha/beta-Hydrolases"/>
    <property type="match status" value="1"/>
</dbReference>
<dbReference type="InterPro" id="IPR050471">
    <property type="entry name" value="AB_hydrolase"/>
</dbReference>
<accession>A0A6G9YLD4</accession>
<dbReference type="PANTHER" id="PTHR43433:SF5">
    <property type="entry name" value="AB HYDROLASE-1 DOMAIN-CONTAINING PROTEIN"/>
    <property type="match status" value="1"/>
</dbReference>
<keyword evidence="3" id="KW-1185">Reference proteome</keyword>
<dbReference type="KEGG" id="nah:F5544_30210"/>
<evidence type="ECO:0000313" key="2">
    <source>
        <dbReference type="EMBL" id="QIS13887.1"/>
    </source>
</evidence>